<dbReference type="InterPro" id="IPR035906">
    <property type="entry name" value="MetI-like_sf"/>
</dbReference>
<evidence type="ECO:0000256" key="2">
    <source>
        <dbReference type="ARBA" id="ARBA00022448"/>
    </source>
</evidence>
<organism evidence="9 10">
    <name type="scientific">Halanaerobium congolense</name>
    <dbReference type="NCBI Taxonomy" id="54121"/>
    <lineage>
        <taxon>Bacteria</taxon>
        <taxon>Bacillati</taxon>
        <taxon>Bacillota</taxon>
        <taxon>Clostridia</taxon>
        <taxon>Halanaerobiales</taxon>
        <taxon>Halanaerobiaceae</taxon>
        <taxon>Halanaerobium</taxon>
    </lineage>
</organism>
<dbReference type="Gene3D" id="1.10.3720.10">
    <property type="entry name" value="MetI-like"/>
    <property type="match status" value="1"/>
</dbReference>
<feature type="domain" description="ABC transmembrane type-1" evidence="8">
    <location>
        <begin position="74"/>
        <end position="234"/>
    </location>
</feature>
<feature type="transmembrane region" description="Helical" evidence="7">
    <location>
        <begin position="168"/>
        <end position="191"/>
    </location>
</feature>
<evidence type="ECO:0000256" key="5">
    <source>
        <dbReference type="ARBA" id="ARBA00022989"/>
    </source>
</evidence>
<dbReference type="GO" id="GO:0055085">
    <property type="term" value="P:transmembrane transport"/>
    <property type="evidence" value="ECO:0007669"/>
    <property type="project" value="InterPro"/>
</dbReference>
<dbReference type="AlphaFoldDB" id="A0A4R8G839"/>
<dbReference type="EMBL" id="SOEF01000027">
    <property type="protein sequence ID" value="TDX41422.1"/>
    <property type="molecule type" value="Genomic_DNA"/>
</dbReference>
<keyword evidence="4 7" id="KW-0812">Transmembrane</keyword>
<dbReference type="PROSITE" id="PS50928">
    <property type="entry name" value="ABC_TM1"/>
    <property type="match status" value="1"/>
</dbReference>
<feature type="transmembrane region" description="Helical" evidence="7">
    <location>
        <begin position="70"/>
        <end position="99"/>
    </location>
</feature>
<dbReference type="GO" id="GO:0005886">
    <property type="term" value="C:plasma membrane"/>
    <property type="evidence" value="ECO:0007669"/>
    <property type="project" value="UniProtKB-SubCell"/>
</dbReference>
<dbReference type="RefSeq" id="WP_134059894.1">
    <property type="nucleotide sequence ID" value="NZ_SOEF01000027.1"/>
</dbReference>
<comment type="caution">
    <text evidence="9">The sequence shown here is derived from an EMBL/GenBank/DDBJ whole genome shotgun (WGS) entry which is preliminary data.</text>
</comment>
<dbReference type="Pfam" id="PF00528">
    <property type="entry name" value="BPD_transp_1"/>
    <property type="match status" value="1"/>
</dbReference>
<keyword evidence="3" id="KW-1003">Cell membrane</keyword>
<dbReference type="PANTHER" id="PTHR43005">
    <property type="entry name" value="BLR7065 PROTEIN"/>
    <property type="match status" value="1"/>
</dbReference>
<feature type="transmembrane region" description="Helical" evidence="7">
    <location>
        <begin position="12"/>
        <end position="34"/>
    </location>
</feature>
<evidence type="ECO:0000259" key="8">
    <source>
        <dbReference type="PROSITE" id="PS50928"/>
    </source>
</evidence>
<evidence type="ECO:0000256" key="6">
    <source>
        <dbReference type="ARBA" id="ARBA00023136"/>
    </source>
</evidence>
<comment type="similarity">
    <text evidence="7">Belongs to the binding-protein-dependent transport system permease family.</text>
</comment>
<dbReference type="SUPFAM" id="SSF161098">
    <property type="entry name" value="MetI-like"/>
    <property type="match status" value="1"/>
</dbReference>
<feature type="transmembrane region" description="Helical" evidence="7">
    <location>
        <begin position="111"/>
        <end position="132"/>
    </location>
</feature>
<keyword evidence="6 7" id="KW-0472">Membrane</keyword>
<evidence type="ECO:0000313" key="9">
    <source>
        <dbReference type="EMBL" id="TDX41422.1"/>
    </source>
</evidence>
<sequence>MFKIISYFKKNKVAYFFMFPLVLIITLFLAYPILKSVVMSFQDWYLIRGNPDNPFIGLENFRSIFTSSHFINSVIITASYIIFTVIARFIIGLGVALLLNNKFKGVGLSRSLIIIPWAIPQVVAVLAWILMFDKDFGIVNYFLMNLNLINSSLGFLENPDIALQSAMLVNVWKGFPFVAIMLLTGLKSIPLELYEAAIVDGANRWQKFKNITLPMLKPVSVITFLLLITQTSHL</sequence>
<keyword evidence="5 7" id="KW-1133">Transmembrane helix</keyword>
<evidence type="ECO:0000256" key="7">
    <source>
        <dbReference type="RuleBase" id="RU363032"/>
    </source>
</evidence>
<feature type="transmembrane region" description="Helical" evidence="7">
    <location>
        <begin position="211"/>
        <end position="229"/>
    </location>
</feature>
<accession>A0A4R8G839</accession>
<comment type="subcellular location">
    <subcellularLocation>
        <location evidence="1 7">Cell membrane</location>
        <topology evidence="1 7">Multi-pass membrane protein</topology>
    </subcellularLocation>
</comment>
<evidence type="ECO:0000256" key="4">
    <source>
        <dbReference type="ARBA" id="ARBA00022692"/>
    </source>
</evidence>
<dbReference type="Proteomes" id="UP000295472">
    <property type="component" value="Unassembled WGS sequence"/>
</dbReference>
<keyword evidence="2 7" id="KW-0813">Transport</keyword>
<evidence type="ECO:0000256" key="1">
    <source>
        <dbReference type="ARBA" id="ARBA00004651"/>
    </source>
</evidence>
<evidence type="ECO:0000313" key="10">
    <source>
        <dbReference type="Proteomes" id="UP000295472"/>
    </source>
</evidence>
<dbReference type="GeneID" id="57013412"/>
<feature type="transmembrane region" description="Helical" evidence="7">
    <location>
        <begin position="138"/>
        <end position="156"/>
    </location>
</feature>
<evidence type="ECO:0000256" key="3">
    <source>
        <dbReference type="ARBA" id="ARBA00022475"/>
    </source>
</evidence>
<reference evidence="9 10" key="1">
    <citation type="submission" date="2019-03" db="EMBL/GenBank/DDBJ databases">
        <title>Subsurface microbial communities from deep shales in Ohio and West Virginia, USA.</title>
        <authorList>
            <person name="Wrighton K."/>
        </authorList>
    </citation>
    <scope>NUCLEOTIDE SEQUENCE [LARGE SCALE GENOMIC DNA]</scope>
    <source>
        <strain evidence="9 10">DSMZ 11287</strain>
    </source>
</reference>
<name>A0A4R8G839_9FIRM</name>
<gene>
    <name evidence="9" type="ORF">C7954_12741</name>
</gene>
<protein>
    <submittedName>
        <fullName evidence="9">Carbohydrate ABC transporter membrane protein 1 (CUT1 family)</fullName>
    </submittedName>
</protein>
<proteinExistence type="inferred from homology"/>
<dbReference type="CDD" id="cd06261">
    <property type="entry name" value="TM_PBP2"/>
    <property type="match status" value="1"/>
</dbReference>
<dbReference type="PANTHER" id="PTHR43005:SF1">
    <property type="entry name" value="SPERMIDINE_PUTRESCINE TRANSPORT SYSTEM PERMEASE PROTEIN"/>
    <property type="match status" value="1"/>
</dbReference>
<dbReference type="InterPro" id="IPR000515">
    <property type="entry name" value="MetI-like"/>
</dbReference>